<gene>
    <name evidence="2" type="ORF">TWF481_009825</name>
</gene>
<keyword evidence="1" id="KW-0732">Signal</keyword>
<dbReference type="Proteomes" id="UP001370758">
    <property type="component" value="Unassembled WGS sequence"/>
</dbReference>
<reference evidence="2 3" key="1">
    <citation type="submission" date="2023-08" db="EMBL/GenBank/DDBJ databases">
        <authorList>
            <person name="Palmer J.M."/>
        </authorList>
    </citation>
    <scope>NUCLEOTIDE SEQUENCE [LARGE SCALE GENOMIC DNA]</scope>
    <source>
        <strain evidence="2 3">TWF481</strain>
    </source>
</reference>
<proteinExistence type="predicted"/>
<dbReference type="AlphaFoldDB" id="A0AAV9WAR1"/>
<feature type="signal peptide" evidence="1">
    <location>
        <begin position="1"/>
        <end position="20"/>
    </location>
</feature>
<evidence type="ECO:0000313" key="3">
    <source>
        <dbReference type="Proteomes" id="UP001370758"/>
    </source>
</evidence>
<protein>
    <submittedName>
        <fullName evidence="2">Uncharacterized protein</fullName>
    </submittedName>
</protein>
<organism evidence="2 3">
    <name type="scientific">Arthrobotrys musiformis</name>
    <dbReference type="NCBI Taxonomy" id="47236"/>
    <lineage>
        <taxon>Eukaryota</taxon>
        <taxon>Fungi</taxon>
        <taxon>Dikarya</taxon>
        <taxon>Ascomycota</taxon>
        <taxon>Pezizomycotina</taxon>
        <taxon>Orbiliomycetes</taxon>
        <taxon>Orbiliales</taxon>
        <taxon>Orbiliaceae</taxon>
        <taxon>Arthrobotrys</taxon>
    </lineage>
</organism>
<accession>A0AAV9WAR1</accession>
<dbReference type="EMBL" id="JAVHJL010000006">
    <property type="protein sequence ID" value="KAK6502006.1"/>
    <property type="molecule type" value="Genomic_DNA"/>
</dbReference>
<sequence>MQLTSIIAVVAVAFSPLVSAAVYKCPTTGYYTEYYCCASSGPYTNCVQGSSSTACPLPYQYPVCCAGPGYNCIPSSPA</sequence>
<evidence type="ECO:0000313" key="2">
    <source>
        <dbReference type="EMBL" id="KAK6502006.1"/>
    </source>
</evidence>
<keyword evidence="3" id="KW-1185">Reference proteome</keyword>
<comment type="caution">
    <text evidence="2">The sequence shown here is derived from an EMBL/GenBank/DDBJ whole genome shotgun (WGS) entry which is preliminary data.</text>
</comment>
<name>A0AAV9WAR1_9PEZI</name>
<evidence type="ECO:0000256" key="1">
    <source>
        <dbReference type="SAM" id="SignalP"/>
    </source>
</evidence>
<feature type="chain" id="PRO_5043451923" evidence="1">
    <location>
        <begin position="21"/>
        <end position="78"/>
    </location>
</feature>